<organism evidence="1 2">
    <name type="scientific">Megamonas hypermegale</name>
    <dbReference type="NCBI Taxonomy" id="158847"/>
    <lineage>
        <taxon>Bacteria</taxon>
        <taxon>Bacillati</taxon>
        <taxon>Bacillota</taxon>
        <taxon>Negativicutes</taxon>
        <taxon>Selenomonadales</taxon>
        <taxon>Selenomonadaceae</taxon>
        <taxon>Megamonas</taxon>
    </lineage>
</organism>
<sequence length="190" mass="21046">MGFSGLDILGTIAQVAVEAWDSSNKKEIELERLKNERTETLVKGGAIVAGIAATAFVAKKLIDKSDNIKINTPNVSIEAQSKNALPNKTEDSLLIDYDTVWFDRKQNQLGADLINQKDDSIDKVIYQIKGIGGKAYQIYESINNSDWKNIGIIDWAKMSISDLGKPENGGPIFAEIAKTAFRRPQKQIQY</sequence>
<dbReference type="Proteomes" id="UP000255234">
    <property type="component" value="Unassembled WGS sequence"/>
</dbReference>
<dbReference type="RefSeq" id="WP_115152022.1">
    <property type="nucleotide sequence ID" value="NZ_UGPP01000001.1"/>
</dbReference>
<evidence type="ECO:0000313" key="2">
    <source>
        <dbReference type="Proteomes" id="UP000255234"/>
    </source>
</evidence>
<name>A0A378NW19_9FIRM</name>
<accession>A0A378NW19</accession>
<protein>
    <submittedName>
        <fullName evidence="1">Uncharacterized protein</fullName>
    </submittedName>
</protein>
<reference evidence="1 2" key="1">
    <citation type="submission" date="2018-06" db="EMBL/GenBank/DDBJ databases">
        <authorList>
            <consortium name="Pathogen Informatics"/>
            <person name="Doyle S."/>
        </authorList>
    </citation>
    <scope>NUCLEOTIDE SEQUENCE [LARGE SCALE GENOMIC DNA]</scope>
    <source>
        <strain evidence="1 2">NCTC10571</strain>
    </source>
</reference>
<gene>
    <name evidence="1" type="ORF">NCTC10571_02025</name>
</gene>
<evidence type="ECO:0000313" key="1">
    <source>
        <dbReference type="EMBL" id="STY71849.1"/>
    </source>
</evidence>
<dbReference type="AlphaFoldDB" id="A0A378NW19"/>
<proteinExistence type="predicted"/>
<dbReference type="EMBL" id="UGPP01000001">
    <property type="protein sequence ID" value="STY71849.1"/>
    <property type="molecule type" value="Genomic_DNA"/>
</dbReference>